<organism evidence="1 2">
    <name type="scientific">Ceratodon purpureus</name>
    <name type="common">Fire moss</name>
    <name type="synonym">Dicranum purpureum</name>
    <dbReference type="NCBI Taxonomy" id="3225"/>
    <lineage>
        <taxon>Eukaryota</taxon>
        <taxon>Viridiplantae</taxon>
        <taxon>Streptophyta</taxon>
        <taxon>Embryophyta</taxon>
        <taxon>Bryophyta</taxon>
        <taxon>Bryophytina</taxon>
        <taxon>Bryopsida</taxon>
        <taxon>Dicranidae</taxon>
        <taxon>Pseudoditrichales</taxon>
        <taxon>Ditrichaceae</taxon>
        <taxon>Ceratodon</taxon>
    </lineage>
</organism>
<proteinExistence type="predicted"/>
<gene>
    <name evidence="1" type="ORF">KC19_7G151400</name>
</gene>
<sequence length="412" mass="47543">MANAKRNQSVQMGQHGFLQLPPQPVLENILNRLQDAKDVAKAQCVCKEFYHAGNNIRSLRLKVTRLRLTHQYCDSSDWFLRDQSPSLMMKKGLVQLHVKVEPIPQERNHVSEDEFFFSYSPMSDPSILMAWLPRVGHTLRHLSMKDDNVRTAMRLPSDIVYYLSRYCHQLKTLNLANMYIDISDCELFDSVTSLTLSCVRVKGNLHLINDIMPRLQHLAYGVSSDVASNLEVLELPKVTPIWSESGLKELKFQHWNIPVIGYLIDRNRTLMKIFWDIPPNKLFKEDIPYLVSNISKLHECGALEVLSVGPGLWRCMEKGVETLKRMKKWPSMNHLILHMIQVELDIIPAMTVLRMFLRPSVKHLTVYVCTSSMVKLDELKPAIEAVVSCRHQQIILKILTYDQSLDLSCFSF</sequence>
<dbReference type="SUPFAM" id="SSF81383">
    <property type="entry name" value="F-box domain"/>
    <property type="match status" value="1"/>
</dbReference>
<evidence type="ECO:0008006" key="3">
    <source>
        <dbReference type="Google" id="ProtNLM"/>
    </source>
</evidence>
<evidence type="ECO:0000313" key="2">
    <source>
        <dbReference type="Proteomes" id="UP000822688"/>
    </source>
</evidence>
<dbReference type="Proteomes" id="UP000822688">
    <property type="component" value="Chromosome 7"/>
</dbReference>
<dbReference type="InterPro" id="IPR032675">
    <property type="entry name" value="LRR_dom_sf"/>
</dbReference>
<dbReference type="AlphaFoldDB" id="A0A8T0HBE8"/>
<dbReference type="PANTHER" id="PTHR31215">
    <property type="entry name" value="OS05G0510400 PROTEIN-RELATED"/>
    <property type="match status" value="1"/>
</dbReference>
<dbReference type="Gene3D" id="3.80.10.10">
    <property type="entry name" value="Ribonuclease Inhibitor"/>
    <property type="match status" value="1"/>
</dbReference>
<dbReference type="SUPFAM" id="SSF52047">
    <property type="entry name" value="RNI-like"/>
    <property type="match status" value="1"/>
</dbReference>
<reference evidence="1" key="1">
    <citation type="submission" date="2020-06" db="EMBL/GenBank/DDBJ databases">
        <title>WGS assembly of Ceratodon purpureus strain R40.</title>
        <authorList>
            <person name="Carey S.B."/>
            <person name="Jenkins J."/>
            <person name="Shu S."/>
            <person name="Lovell J.T."/>
            <person name="Sreedasyam A."/>
            <person name="Maumus F."/>
            <person name="Tiley G.P."/>
            <person name="Fernandez-Pozo N."/>
            <person name="Barry K."/>
            <person name="Chen C."/>
            <person name="Wang M."/>
            <person name="Lipzen A."/>
            <person name="Daum C."/>
            <person name="Saski C.A."/>
            <person name="Payton A.C."/>
            <person name="Mcbreen J.C."/>
            <person name="Conrad R.E."/>
            <person name="Kollar L.M."/>
            <person name="Olsson S."/>
            <person name="Huttunen S."/>
            <person name="Landis J.B."/>
            <person name="Wickett N.J."/>
            <person name="Johnson M.G."/>
            <person name="Rensing S.A."/>
            <person name="Grimwood J."/>
            <person name="Schmutz J."/>
            <person name="Mcdaniel S.F."/>
        </authorList>
    </citation>
    <scope>NUCLEOTIDE SEQUENCE</scope>
    <source>
        <strain evidence="1">R40</strain>
    </source>
</reference>
<accession>A0A8T0HBE8</accession>
<dbReference type="InterPro" id="IPR036047">
    <property type="entry name" value="F-box-like_dom_sf"/>
</dbReference>
<protein>
    <recommendedName>
        <fullName evidence="3">F-box domain-containing protein</fullName>
    </recommendedName>
</protein>
<keyword evidence="2" id="KW-1185">Reference proteome</keyword>
<dbReference type="EMBL" id="CM026428">
    <property type="protein sequence ID" value="KAG0567654.1"/>
    <property type="molecule type" value="Genomic_DNA"/>
</dbReference>
<comment type="caution">
    <text evidence="1">The sequence shown here is derived from an EMBL/GenBank/DDBJ whole genome shotgun (WGS) entry which is preliminary data.</text>
</comment>
<evidence type="ECO:0000313" key="1">
    <source>
        <dbReference type="EMBL" id="KAG0567654.1"/>
    </source>
</evidence>
<name>A0A8T0HBE8_CERPU</name>
<dbReference type="InterPro" id="IPR044809">
    <property type="entry name" value="AUF1-like"/>
</dbReference>